<sequence>MVPETSPATSIEVPMMPETSPAPEVTLEPTAPAGKGTPVPEGACALRLEPLLYEDEVDANRFGLQPNSRMEYDIVPDSFDKSGTFSLQLRATASNGVILFATNDKHTDHVGLFLLNGRVILSFDTGTGQTLIRSNRSILTGEWHSIKASRRGNEGSLIVDDESAETSGVPAGTDSIDTQPPLYLGGIPNELSSYTRTILPGVRSEFGGCIRDLKLNDKKFDTTAREHGVGECKKHTESGLYFGKEGGYAILKKEFQVGQSFSAEMEVRPRTQNGVLFSVGAVEFLTVQFLNGSVKFTVDSGSGPEALIYNPTAPNVLCDGHWHSIKIMKKKNLMTLTVDGKSNLNIMKKSKKPETMTKDPIYLGGVPESVTSKGLETREPFVGCVRIMNLGGGKRDKNRMKKQLDVSKLDVFGDVNKQECPLD</sequence>
<reference evidence="4" key="1">
    <citation type="submission" date="2023-07" db="EMBL/GenBank/DDBJ databases">
        <authorList>
            <consortium name="CYATHOMIX"/>
        </authorList>
    </citation>
    <scope>NUCLEOTIDE SEQUENCE</scope>
    <source>
        <strain evidence="4">N/A</strain>
    </source>
</reference>
<dbReference type="AlphaFoldDB" id="A0AA36H6R0"/>
<name>A0AA36H6R0_CYLNA</name>
<feature type="region of interest" description="Disordered" evidence="2">
    <location>
        <begin position="1"/>
        <end position="40"/>
    </location>
</feature>
<dbReference type="PANTHER" id="PTHR15036:SF67">
    <property type="entry name" value="LAMININ SUBUNIT ALPHA-LIKE PROTEIN"/>
    <property type="match status" value="1"/>
</dbReference>
<dbReference type="InterPro" id="IPR050372">
    <property type="entry name" value="Neurexin-related_CASP"/>
</dbReference>
<comment type="caution">
    <text evidence="4">The sequence shown here is derived from an EMBL/GenBank/DDBJ whole genome shotgun (WGS) entry which is preliminary data.</text>
</comment>
<evidence type="ECO:0000313" key="5">
    <source>
        <dbReference type="Proteomes" id="UP001176961"/>
    </source>
</evidence>
<protein>
    <recommendedName>
        <fullName evidence="3">Laminin G domain-containing protein</fullName>
    </recommendedName>
</protein>
<dbReference type="Pfam" id="PF02210">
    <property type="entry name" value="Laminin_G_2"/>
    <property type="match status" value="1"/>
</dbReference>
<dbReference type="EMBL" id="CATQJL010000316">
    <property type="protein sequence ID" value="CAJ0604982.1"/>
    <property type="molecule type" value="Genomic_DNA"/>
</dbReference>
<keyword evidence="5" id="KW-1185">Reference proteome</keyword>
<dbReference type="SUPFAM" id="SSF49899">
    <property type="entry name" value="Concanavalin A-like lectins/glucanases"/>
    <property type="match status" value="2"/>
</dbReference>
<evidence type="ECO:0000259" key="3">
    <source>
        <dbReference type="PROSITE" id="PS50025"/>
    </source>
</evidence>
<dbReference type="InterPro" id="IPR001791">
    <property type="entry name" value="Laminin_G"/>
</dbReference>
<organism evidence="4 5">
    <name type="scientific">Cylicocyclus nassatus</name>
    <name type="common">Nematode worm</name>
    <dbReference type="NCBI Taxonomy" id="53992"/>
    <lineage>
        <taxon>Eukaryota</taxon>
        <taxon>Metazoa</taxon>
        <taxon>Ecdysozoa</taxon>
        <taxon>Nematoda</taxon>
        <taxon>Chromadorea</taxon>
        <taxon>Rhabditida</taxon>
        <taxon>Rhabditina</taxon>
        <taxon>Rhabditomorpha</taxon>
        <taxon>Strongyloidea</taxon>
        <taxon>Strongylidae</taxon>
        <taxon>Cylicocyclus</taxon>
    </lineage>
</organism>
<proteinExistence type="predicted"/>
<gene>
    <name evidence="4" type="ORF">CYNAS_LOCUS16965</name>
</gene>
<feature type="domain" description="Laminin G" evidence="3">
    <location>
        <begin position="238"/>
        <end position="420"/>
    </location>
</feature>
<feature type="domain" description="Laminin G" evidence="3">
    <location>
        <begin position="59"/>
        <end position="232"/>
    </location>
</feature>
<dbReference type="Pfam" id="PF00054">
    <property type="entry name" value="Laminin_G_1"/>
    <property type="match status" value="1"/>
</dbReference>
<dbReference type="InterPro" id="IPR013320">
    <property type="entry name" value="ConA-like_dom_sf"/>
</dbReference>
<dbReference type="CDD" id="cd00110">
    <property type="entry name" value="LamG"/>
    <property type="match status" value="2"/>
</dbReference>
<dbReference type="Gene3D" id="2.60.120.200">
    <property type="match status" value="2"/>
</dbReference>
<comment type="caution">
    <text evidence="1">Lacks conserved residue(s) required for the propagation of feature annotation.</text>
</comment>
<evidence type="ECO:0000256" key="1">
    <source>
        <dbReference type="PROSITE-ProRule" id="PRU00122"/>
    </source>
</evidence>
<accession>A0AA36H6R0</accession>
<evidence type="ECO:0000256" key="2">
    <source>
        <dbReference type="SAM" id="MobiDB-lite"/>
    </source>
</evidence>
<evidence type="ECO:0000313" key="4">
    <source>
        <dbReference type="EMBL" id="CAJ0604982.1"/>
    </source>
</evidence>
<dbReference type="SMART" id="SM00282">
    <property type="entry name" value="LamG"/>
    <property type="match status" value="2"/>
</dbReference>
<dbReference type="PROSITE" id="PS50025">
    <property type="entry name" value="LAM_G_DOMAIN"/>
    <property type="match status" value="2"/>
</dbReference>
<dbReference type="Proteomes" id="UP001176961">
    <property type="component" value="Unassembled WGS sequence"/>
</dbReference>
<dbReference type="PANTHER" id="PTHR15036">
    <property type="entry name" value="PIKACHURIN-LIKE PROTEIN"/>
    <property type="match status" value="1"/>
</dbReference>